<keyword evidence="10" id="KW-1278">Translocase</keyword>
<proteinExistence type="inferred from homology"/>
<reference evidence="15 16" key="1">
    <citation type="submission" date="2016-02" db="EMBL/GenBank/DDBJ databases">
        <title>Complete genome sequence of Pseudomonas azotoformans S4.</title>
        <authorList>
            <person name="Fang Y."/>
            <person name="Wu L."/>
            <person name="Feng G."/>
        </authorList>
    </citation>
    <scope>NUCLEOTIDE SEQUENCE [LARGE SCALE GENOMIC DNA]</scope>
    <source>
        <strain evidence="15 16">S4</strain>
    </source>
</reference>
<evidence type="ECO:0000256" key="12">
    <source>
        <dbReference type="ARBA" id="ARBA00023136"/>
    </source>
</evidence>
<dbReference type="InterPro" id="IPR027417">
    <property type="entry name" value="P-loop_NTPase"/>
</dbReference>
<evidence type="ECO:0000259" key="14">
    <source>
        <dbReference type="PROSITE" id="PS50893"/>
    </source>
</evidence>
<dbReference type="PANTHER" id="PTHR43166:SF30">
    <property type="entry name" value="METHIONINE IMPORT ATP-BINDING PROTEIN METN"/>
    <property type="match status" value="1"/>
</dbReference>
<evidence type="ECO:0000313" key="15">
    <source>
        <dbReference type="EMBL" id="AMN78311.1"/>
    </source>
</evidence>
<dbReference type="SMART" id="SM00930">
    <property type="entry name" value="NIL"/>
    <property type="match status" value="1"/>
</dbReference>
<dbReference type="Proteomes" id="UP000070516">
    <property type="component" value="Chromosome"/>
</dbReference>
<evidence type="ECO:0000256" key="11">
    <source>
        <dbReference type="ARBA" id="ARBA00022970"/>
    </source>
</evidence>
<dbReference type="Gene3D" id="3.40.50.300">
    <property type="entry name" value="P-loop containing nucleotide triphosphate hydrolases"/>
    <property type="match status" value="1"/>
</dbReference>
<keyword evidence="6" id="KW-1003">Cell membrane</keyword>
<comment type="subcellular location">
    <subcellularLocation>
        <location evidence="2">Cell inner membrane</location>
        <topology evidence="2">Peripheral membrane protein</topology>
    </subcellularLocation>
</comment>
<keyword evidence="9" id="KW-0067">ATP-binding</keyword>
<feature type="domain" description="ABC transporter" evidence="14">
    <location>
        <begin position="32"/>
        <end position="268"/>
    </location>
</feature>
<dbReference type="InterPro" id="IPR003593">
    <property type="entry name" value="AAA+_ATPase"/>
</dbReference>
<sequence length="371" mass="40686">MTAANAQLRDLGLPPRDAEQTELHPDLNRAHVRFINLGKTYDGTVHALQGIDLAIQRGEVFGIIGRSGAGKSSLIRTINRLEQPSSGRVLIDQVDIGDFDEDRLVELRRRIGMIFQHFNLMSAKTVWQNVELPLKVAGVPKLQREQKVRELLELVGLQDKHKSYPAQLSGGQKQRVGIARSLVHDPQILLCDEATSALDPETTQSILGLLREINKRLGLTIVLITHEMAVIREICDRVVVLEHGRIVEQGPVWQVFGNPQHDVSKTLLAPLQHGLPDELQSCLQATPASADAAVVLRLQFTGSDTDEPDLAALFSALGGRVRLLQGGVERIQGHALGQLLLAVSGSTHDASELRNRAGNWAQQAEVLGYVV</sequence>
<dbReference type="SMART" id="SM00382">
    <property type="entry name" value="AAA"/>
    <property type="match status" value="1"/>
</dbReference>
<dbReference type="Pfam" id="PF09383">
    <property type="entry name" value="NIL"/>
    <property type="match status" value="1"/>
</dbReference>
<dbReference type="KEGG" id="pazo:AYR47_08240"/>
<dbReference type="SUPFAM" id="SSF52540">
    <property type="entry name" value="P-loop containing nucleoside triphosphate hydrolases"/>
    <property type="match status" value="1"/>
</dbReference>
<evidence type="ECO:0000256" key="1">
    <source>
        <dbReference type="ARBA" id="ARBA00002579"/>
    </source>
</evidence>
<dbReference type="EMBL" id="CP014546">
    <property type="protein sequence ID" value="AMN78311.1"/>
    <property type="molecule type" value="Genomic_DNA"/>
</dbReference>
<dbReference type="SUPFAM" id="SSF55021">
    <property type="entry name" value="ACT-like"/>
    <property type="match status" value="1"/>
</dbReference>
<keyword evidence="5" id="KW-0813">Transport</keyword>
<evidence type="ECO:0000256" key="3">
    <source>
        <dbReference type="ARBA" id="ARBA00005417"/>
    </source>
</evidence>
<dbReference type="RefSeq" id="WP_061434872.1">
    <property type="nucleotide sequence ID" value="NZ_CP014546.1"/>
</dbReference>
<comment type="similarity">
    <text evidence="3">Belongs to the ABC transporter superfamily.</text>
</comment>
<dbReference type="PROSITE" id="PS00211">
    <property type="entry name" value="ABC_TRANSPORTER_1"/>
    <property type="match status" value="1"/>
</dbReference>
<dbReference type="InterPro" id="IPR050086">
    <property type="entry name" value="MetN_ABC_transporter-like"/>
</dbReference>
<dbReference type="CDD" id="cd03258">
    <property type="entry name" value="ABC_MetN_methionine_transporter"/>
    <property type="match status" value="1"/>
</dbReference>
<dbReference type="GO" id="GO:0005524">
    <property type="term" value="F:ATP binding"/>
    <property type="evidence" value="ECO:0007669"/>
    <property type="project" value="UniProtKB-KW"/>
</dbReference>
<comment type="function">
    <text evidence="1">Part of the ABC transporter FtsEX involved in cellular division. Important for assembly or stability of the septal ring.</text>
</comment>
<name>A0A127HV90_PSEAZ</name>
<dbReference type="InterPro" id="IPR017871">
    <property type="entry name" value="ABC_transporter-like_CS"/>
</dbReference>
<dbReference type="InterPro" id="IPR018449">
    <property type="entry name" value="NIL_domain"/>
</dbReference>
<evidence type="ECO:0000313" key="16">
    <source>
        <dbReference type="Proteomes" id="UP000070516"/>
    </source>
</evidence>
<dbReference type="InterPro" id="IPR045865">
    <property type="entry name" value="ACT-like_dom_sf"/>
</dbReference>
<dbReference type="InterPro" id="IPR041701">
    <property type="entry name" value="MetN_ABC"/>
</dbReference>
<evidence type="ECO:0000256" key="2">
    <source>
        <dbReference type="ARBA" id="ARBA00004417"/>
    </source>
</evidence>
<evidence type="ECO:0000256" key="10">
    <source>
        <dbReference type="ARBA" id="ARBA00022967"/>
    </source>
</evidence>
<keyword evidence="11" id="KW-0029">Amino-acid transport</keyword>
<dbReference type="Pfam" id="PF00005">
    <property type="entry name" value="ABC_tran"/>
    <property type="match status" value="1"/>
</dbReference>
<evidence type="ECO:0000256" key="5">
    <source>
        <dbReference type="ARBA" id="ARBA00022448"/>
    </source>
</evidence>
<keyword evidence="7" id="KW-0997">Cell inner membrane</keyword>
<accession>A0A127HV90</accession>
<evidence type="ECO:0000256" key="13">
    <source>
        <dbReference type="SAM" id="MobiDB-lite"/>
    </source>
</evidence>
<dbReference type="Gene3D" id="3.30.70.260">
    <property type="match status" value="1"/>
</dbReference>
<gene>
    <name evidence="15" type="ORF">AYR47_08240</name>
</gene>
<organism evidence="15 16">
    <name type="scientific">Pseudomonas azotoformans</name>
    <dbReference type="NCBI Taxonomy" id="47878"/>
    <lineage>
        <taxon>Bacteria</taxon>
        <taxon>Pseudomonadati</taxon>
        <taxon>Pseudomonadota</taxon>
        <taxon>Gammaproteobacteria</taxon>
        <taxon>Pseudomonadales</taxon>
        <taxon>Pseudomonadaceae</taxon>
        <taxon>Pseudomonas</taxon>
    </lineage>
</organism>
<protein>
    <recommendedName>
        <fullName evidence="4">Cell division ATP-binding protein FtsE</fullName>
    </recommendedName>
</protein>
<evidence type="ECO:0000256" key="9">
    <source>
        <dbReference type="ARBA" id="ARBA00022840"/>
    </source>
</evidence>
<evidence type="ECO:0000256" key="4">
    <source>
        <dbReference type="ARBA" id="ARBA00020019"/>
    </source>
</evidence>
<evidence type="ECO:0000256" key="8">
    <source>
        <dbReference type="ARBA" id="ARBA00022741"/>
    </source>
</evidence>
<evidence type="ECO:0000256" key="6">
    <source>
        <dbReference type="ARBA" id="ARBA00022475"/>
    </source>
</evidence>
<dbReference type="GO" id="GO:0006865">
    <property type="term" value="P:amino acid transport"/>
    <property type="evidence" value="ECO:0007669"/>
    <property type="project" value="UniProtKB-KW"/>
</dbReference>
<dbReference type="PANTHER" id="PTHR43166">
    <property type="entry name" value="AMINO ACID IMPORT ATP-BINDING PROTEIN"/>
    <property type="match status" value="1"/>
</dbReference>
<dbReference type="GO" id="GO:0016887">
    <property type="term" value="F:ATP hydrolysis activity"/>
    <property type="evidence" value="ECO:0007669"/>
    <property type="project" value="InterPro"/>
</dbReference>
<keyword evidence="8" id="KW-0547">Nucleotide-binding</keyword>
<dbReference type="GO" id="GO:0005886">
    <property type="term" value="C:plasma membrane"/>
    <property type="evidence" value="ECO:0007669"/>
    <property type="project" value="UniProtKB-SubCell"/>
</dbReference>
<dbReference type="FunFam" id="3.40.50.300:FF:000056">
    <property type="entry name" value="Cell division ATP-binding protein FtsE"/>
    <property type="match status" value="1"/>
</dbReference>
<feature type="region of interest" description="Disordered" evidence="13">
    <location>
        <begin position="1"/>
        <end position="21"/>
    </location>
</feature>
<dbReference type="InterPro" id="IPR003439">
    <property type="entry name" value="ABC_transporter-like_ATP-bd"/>
</dbReference>
<keyword evidence="12" id="KW-0472">Membrane</keyword>
<evidence type="ECO:0000256" key="7">
    <source>
        <dbReference type="ARBA" id="ARBA00022519"/>
    </source>
</evidence>
<dbReference type="AlphaFoldDB" id="A0A127HV90"/>
<dbReference type="PROSITE" id="PS50893">
    <property type="entry name" value="ABC_TRANSPORTER_2"/>
    <property type="match status" value="1"/>
</dbReference>